<dbReference type="SUPFAM" id="SSF48403">
    <property type="entry name" value="Ankyrin repeat"/>
    <property type="match status" value="1"/>
</dbReference>
<dbReference type="GO" id="GO:0005104">
    <property type="term" value="F:fibroblast growth factor receptor binding"/>
    <property type="evidence" value="ECO:0007669"/>
    <property type="project" value="TreeGrafter"/>
</dbReference>
<gene>
    <name evidence="2" type="primary">PIK3AP1</name>
    <name evidence="2" type="ORF">AWC38_SpisGene19642</name>
</gene>
<dbReference type="InterPro" id="IPR052446">
    <property type="entry name" value="B-cell_PI3K-Signaling_Adptrs"/>
</dbReference>
<keyword evidence="2" id="KW-0418">Kinase</keyword>
<accession>A0A2B4RIL5</accession>
<sequence length="424" mass="47281">MLLCDSLGVSSTDLKMFDDVIAKKVKEKAPEGFNLLKIAQERAPPISNNKFPTLLHLGATHGLPSTVALCLQYCPAAHQACLLKNVDGNTPIEIARKLGRHEIAKCLQNFQSNKWTVTNNNDQREDGVQDDNGDNEDIYMEMRPNMTPEDKSDGEYDYVRMPGIGTNRNRIRMTPELQSAVSVAENAVRISWIKGELQEATLNAFRQLIENSITENADNSTYSLPRDLGPALPPKSNHLNYKRHSIHDIPNSAPPLPPRSPRSAKSPLFFLGDQAERRGSDPSIFHRMQPHFTDKLTISEENGTIHQPSADQPPQLPAKTRSPLSATRGLRSLTNEWSGSDPNLSHRSQAYSDLNSPPKPTQGVQRRFPDGFLRPKSSSIDATSLGLSPRLPPRIPKRHTRSASCEPDSPEQNIERNRTFSEPR</sequence>
<evidence type="ECO:0000313" key="2">
    <source>
        <dbReference type="EMBL" id="PFX16105.1"/>
    </source>
</evidence>
<feature type="compositionally biased region" description="Basic and acidic residues" evidence="1">
    <location>
        <begin position="413"/>
        <end position="424"/>
    </location>
</feature>
<comment type="caution">
    <text evidence="2">The sequence shown here is derived from an EMBL/GenBank/DDBJ whole genome shotgun (WGS) entry which is preliminary data.</text>
</comment>
<dbReference type="OrthoDB" id="5969512at2759"/>
<evidence type="ECO:0000256" key="1">
    <source>
        <dbReference type="SAM" id="MobiDB-lite"/>
    </source>
</evidence>
<dbReference type="STRING" id="50429.A0A2B4RIL5"/>
<dbReference type="GO" id="GO:0005829">
    <property type="term" value="C:cytosol"/>
    <property type="evidence" value="ECO:0007669"/>
    <property type="project" value="TreeGrafter"/>
</dbReference>
<feature type="region of interest" description="Disordered" evidence="1">
    <location>
        <begin position="304"/>
        <end position="323"/>
    </location>
</feature>
<organism evidence="2 3">
    <name type="scientific">Stylophora pistillata</name>
    <name type="common">Smooth cauliflower coral</name>
    <dbReference type="NCBI Taxonomy" id="50429"/>
    <lineage>
        <taxon>Eukaryota</taxon>
        <taxon>Metazoa</taxon>
        <taxon>Cnidaria</taxon>
        <taxon>Anthozoa</taxon>
        <taxon>Hexacorallia</taxon>
        <taxon>Scleractinia</taxon>
        <taxon>Astrocoeniina</taxon>
        <taxon>Pocilloporidae</taxon>
        <taxon>Stylophora</taxon>
    </lineage>
</organism>
<evidence type="ECO:0000313" key="3">
    <source>
        <dbReference type="Proteomes" id="UP000225706"/>
    </source>
</evidence>
<feature type="region of interest" description="Disordered" evidence="1">
    <location>
        <begin position="218"/>
        <end position="266"/>
    </location>
</feature>
<dbReference type="Proteomes" id="UP000225706">
    <property type="component" value="Unassembled WGS sequence"/>
</dbReference>
<name>A0A2B4RIL5_STYPI</name>
<dbReference type="AlphaFoldDB" id="A0A2B4RIL5"/>
<keyword evidence="2" id="KW-0808">Transferase</keyword>
<dbReference type="Gene3D" id="1.25.40.20">
    <property type="entry name" value="Ankyrin repeat-containing domain"/>
    <property type="match status" value="1"/>
</dbReference>
<proteinExistence type="predicted"/>
<reference evidence="3" key="1">
    <citation type="journal article" date="2017" name="bioRxiv">
        <title>Comparative analysis of the genomes of Stylophora pistillata and Acropora digitifera provides evidence for extensive differences between species of corals.</title>
        <authorList>
            <person name="Voolstra C.R."/>
            <person name="Li Y."/>
            <person name="Liew Y.J."/>
            <person name="Baumgarten S."/>
            <person name="Zoccola D."/>
            <person name="Flot J.-F."/>
            <person name="Tambutte S."/>
            <person name="Allemand D."/>
            <person name="Aranda M."/>
        </authorList>
    </citation>
    <scope>NUCLEOTIDE SEQUENCE [LARGE SCALE GENOMIC DNA]</scope>
</reference>
<keyword evidence="3" id="KW-1185">Reference proteome</keyword>
<dbReference type="GO" id="GO:0016301">
    <property type="term" value="F:kinase activity"/>
    <property type="evidence" value="ECO:0007669"/>
    <property type="project" value="UniProtKB-KW"/>
</dbReference>
<dbReference type="PANTHER" id="PTHR16267">
    <property type="entry name" value="BANK1/PIK3AP1 FAMILY MEMBER"/>
    <property type="match status" value="1"/>
</dbReference>
<dbReference type="PANTHER" id="PTHR16267:SF11">
    <property type="entry name" value="STUMPS, ISOFORM E"/>
    <property type="match status" value="1"/>
</dbReference>
<feature type="region of interest" description="Disordered" evidence="1">
    <location>
        <begin position="333"/>
        <end position="424"/>
    </location>
</feature>
<feature type="compositionally biased region" description="Polar residues" evidence="1">
    <location>
        <begin position="376"/>
        <end position="386"/>
    </location>
</feature>
<dbReference type="EMBL" id="LSMT01000576">
    <property type="protein sequence ID" value="PFX16105.1"/>
    <property type="molecule type" value="Genomic_DNA"/>
</dbReference>
<feature type="compositionally biased region" description="Polar residues" evidence="1">
    <location>
        <begin position="333"/>
        <end position="355"/>
    </location>
</feature>
<dbReference type="InterPro" id="IPR036770">
    <property type="entry name" value="Ankyrin_rpt-contain_sf"/>
</dbReference>
<dbReference type="GO" id="GO:0005068">
    <property type="term" value="F:transmembrane receptor protein tyrosine kinase adaptor activity"/>
    <property type="evidence" value="ECO:0007669"/>
    <property type="project" value="TreeGrafter"/>
</dbReference>
<protein>
    <submittedName>
        <fullName evidence="2">Phosphoinositide 3-kinase adapter protein 1</fullName>
    </submittedName>
</protein>